<dbReference type="SMART" id="SM01043">
    <property type="entry name" value="BTAD"/>
    <property type="match status" value="1"/>
</dbReference>
<evidence type="ECO:0000313" key="5">
    <source>
        <dbReference type="Proteomes" id="UP000185511"/>
    </source>
</evidence>
<dbReference type="Pfam" id="PF03704">
    <property type="entry name" value="BTAD"/>
    <property type="match status" value="1"/>
</dbReference>
<evidence type="ECO:0000259" key="3">
    <source>
        <dbReference type="SMART" id="SM01043"/>
    </source>
</evidence>
<dbReference type="KEGG" id="acad:UA74_23055"/>
<sequence>MTVEFKILGKTRAVVDGSPVLLPRAKVRAILGLLMLHPNTNVSRSKIIRNVWRPAELGKAAAHPGGREAGLRNLVETHIKKARGGLRGQQAEIKSASDGYQLLIDKKLIDFHRFRAEVETARTRASAGEHAMARGLLADCVELWNDQLLEDLNGAEAERTRSLMIADHFVPACLALLDSRLALDEHQEAFGLLNRLVDEHPKNQQVAMRRLTVLAAVGRVDEAKEHYEHLVRVLVQEGVPVLAELRGLYGRLKSGGLNRAAVPGEAGRTPPPSAQDLTRPSIQQWPPNLLVGRERLLKRLDSLFPVTDRPQSGVVVLHGVGGVGKTALALTWVARMVARGRFADGQLFADLTGYSPLGKKEPAEVLRRFLLDFGIEPDRIPTTLDRSVVRLRELTVGRTVVVVLDNALDEEHVRPLLAALSGCLVLITSRNRFENLMVHGGADDVEVPQLDQEEAERLLRRVISESRPALDKDGLALLIERGKGIPLALRVIGARVKKQSRVPLAVIAREMRGNQLLDVGDKTSLAAVFSYSYIALAEESRRAFRLLGGHPGASFGVGVAAAVVDLTAAEVRRHLDVLVSGHLLSQGADDRYEFHDLIREYAISRLERDSLAPERGSSLRRMLDWYLLTARNAYRHIHPEEDPPPPPPACTYVVPSELDGVDQSLSWFSQEWENLSGAVGLAHRERLNGHAWRIVATFEDVLYRFGRAAELIPVLKIGIAAAREVREIEPEAEAGLLNNLAFTYMNERRYDEALVTYRSSYVLAVERGDRVNQALVLGNMAYFEFRLDHPDRAVSLAEESVAIYRSLGVGPKIGNALVVLGVARRAAGDFLGAARAFNEAARAGRKAQSLKIQGDALAELGALYYHVGDLDEAIQAALSAIPLLEKAKLDHRCGYAHLVVGRCHYARLEVDEAIRHYGAAVLLYRRRPDRVASAEALTFLAQALAAAGRNSEAEHSLVLASEVLDGRDEALDTQINTQFSLL</sequence>
<dbReference type="SUPFAM" id="SSF46894">
    <property type="entry name" value="C-terminal effector domain of the bipartite response regulators"/>
    <property type="match status" value="1"/>
</dbReference>
<dbReference type="AlphaFoldDB" id="A0AAC9LGV2"/>
<dbReference type="InterPro" id="IPR041664">
    <property type="entry name" value="AAA_16"/>
</dbReference>
<feature type="repeat" description="TPR" evidence="1">
    <location>
        <begin position="854"/>
        <end position="887"/>
    </location>
</feature>
<keyword evidence="1" id="KW-0802">TPR repeat</keyword>
<organism evidence="4 5">
    <name type="scientific">Actinoalloteichus fjordicus</name>
    <dbReference type="NCBI Taxonomy" id="1612552"/>
    <lineage>
        <taxon>Bacteria</taxon>
        <taxon>Bacillati</taxon>
        <taxon>Actinomycetota</taxon>
        <taxon>Actinomycetes</taxon>
        <taxon>Pseudonocardiales</taxon>
        <taxon>Pseudonocardiaceae</taxon>
        <taxon>Actinoalloteichus</taxon>
    </lineage>
</organism>
<dbReference type="InterPro" id="IPR036388">
    <property type="entry name" value="WH-like_DNA-bd_sf"/>
</dbReference>
<dbReference type="RefSeq" id="WP_198042830.1">
    <property type="nucleotide sequence ID" value="NZ_CP016076.1"/>
</dbReference>
<dbReference type="SUPFAM" id="SSF52540">
    <property type="entry name" value="P-loop containing nucleoside triphosphate hydrolases"/>
    <property type="match status" value="1"/>
</dbReference>
<dbReference type="Gene3D" id="1.10.10.10">
    <property type="entry name" value="Winged helix-like DNA-binding domain superfamily/Winged helix DNA-binding domain"/>
    <property type="match status" value="1"/>
</dbReference>
<reference evidence="5" key="1">
    <citation type="submission" date="2016-06" db="EMBL/GenBank/DDBJ databases">
        <title>Complete genome sequence of Actinoalloteichus fjordicus DSM 46855 (=ADI127-17), type strain of the new species Actinoalloteichus fjordicus.</title>
        <authorList>
            <person name="Ruckert C."/>
            <person name="Nouioui I."/>
            <person name="Willmese J."/>
            <person name="van Wezel G."/>
            <person name="Klenk H.-P."/>
            <person name="Kalinowski J."/>
            <person name="Zotchev S.B."/>
        </authorList>
    </citation>
    <scope>NUCLEOTIDE SEQUENCE [LARGE SCALE GENOMIC DNA]</scope>
    <source>
        <strain evidence="5">ADI127-7</strain>
    </source>
</reference>
<proteinExistence type="predicted"/>
<accession>A0AAC9LGV2</accession>
<dbReference type="Pfam" id="PF13191">
    <property type="entry name" value="AAA_16"/>
    <property type="match status" value="1"/>
</dbReference>
<keyword evidence="5" id="KW-1185">Reference proteome</keyword>
<dbReference type="SMART" id="SM00028">
    <property type="entry name" value="TPR"/>
    <property type="match status" value="6"/>
</dbReference>
<protein>
    <submittedName>
        <fullName evidence="4">DNA-binding transcriptional activator of the SARP family</fullName>
    </submittedName>
</protein>
<dbReference type="Pfam" id="PF17874">
    <property type="entry name" value="TPR_MalT"/>
    <property type="match status" value="1"/>
</dbReference>
<dbReference type="Gene3D" id="3.40.50.300">
    <property type="entry name" value="P-loop containing nucleotide triphosphate hydrolases"/>
    <property type="match status" value="1"/>
</dbReference>
<dbReference type="GO" id="GO:0003677">
    <property type="term" value="F:DNA binding"/>
    <property type="evidence" value="ECO:0007669"/>
    <property type="project" value="UniProtKB-KW"/>
</dbReference>
<dbReference type="PROSITE" id="PS50005">
    <property type="entry name" value="TPR"/>
    <property type="match status" value="1"/>
</dbReference>
<dbReference type="PRINTS" id="PR00364">
    <property type="entry name" value="DISEASERSIST"/>
</dbReference>
<dbReference type="Proteomes" id="UP000185511">
    <property type="component" value="Chromosome"/>
</dbReference>
<feature type="domain" description="Bacterial transcriptional activator" evidence="3">
    <location>
        <begin position="109"/>
        <end position="253"/>
    </location>
</feature>
<feature type="region of interest" description="Disordered" evidence="2">
    <location>
        <begin position="260"/>
        <end position="280"/>
    </location>
</feature>
<gene>
    <name evidence="4" type="ORF">UA74_23055</name>
</gene>
<evidence type="ECO:0000256" key="1">
    <source>
        <dbReference type="PROSITE-ProRule" id="PRU00339"/>
    </source>
</evidence>
<dbReference type="EMBL" id="CP016076">
    <property type="protein sequence ID" value="APU16629.1"/>
    <property type="molecule type" value="Genomic_DNA"/>
</dbReference>
<dbReference type="InterPro" id="IPR019734">
    <property type="entry name" value="TPR_rpt"/>
</dbReference>
<keyword evidence="4" id="KW-0238">DNA-binding</keyword>
<dbReference type="InterPro" id="IPR011990">
    <property type="entry name" value="TPR-like_helical_dom_sf"/>
</dbReference>
<dbReference type="PANTHER" id="PTHR47691">
    <property type="entry name" value="REGULATOR-RELATED"/>
    <property type="match status" value="1"/>
</dbReference>
<dbReference type="InterPro" id="IPR016032">
    <property type="entry name" value="Sig_transdc_resp-reg_C-effctor"/>
</dbReference>
<dbReference type="InterPro" id="IPR041617">
    <property type="entry name" value="TPR_MalT"/>
</dbReference>
<dbReference type="Gene3D" id="1.25.40.10">
    <property type="entry name" value="Tetratricopeptide repeat domain"/>
    <property type="match status" value="2"/>
</dbReference>
<evidence type="ECO:0000256" key="2">
    <source>
        <dbReference type="SAM" id="MobiDB-lite"/>
    </source>
</evidence>
<dbReference type="InterPro" id="IPR005158">
    <property type="entry name" value="BTAD"/>
</dbReference>
<dbReference type="GO" id="GO:0006355">
    <property type="term" value="P:regulation of DNA-templated transcription"/>
    <property type="evidence" value="ECO:0007669"/>
    <property type="project" value="InterPro"/>
</dbReference>
<evidence type="ECO:0000313" key="4">
    <source>
        <dbReference type="EMBL" id="APU16629.1"/>
    </source>
</evidence>
<dbReference type="PANTHER" id="PTHR47691:SF3">
    <property type="entry name" value="HTH-TYPE TRANSCRIPTIONAL REGULATOR RV0890C-RELATED"/>
    <property type="match status" value="1"/>
</dbReference>
<dbReference type="InterPro" id="IPR027417">
    <property type="entry name" value="P-loop_NTPase"/>
</dbReference>
<name>A0AAC9LGV2_9PSEU</name>
<dbReference type="SUPFAM" id="SSF48452">
    <property type="entry name" value="TPR-like"/>
    <property type="match status" value="3"/>
</dbReference>